<name>A0ABX4IJB4_9ENTR</name>
<keyword evidence="1" id="KW-1133">Transmembrane helix</keyword>
<dbReference type="EMBL" id="NITV01000013">
    <property type="protein sequence ID" value="PDO83300.1"/>
    <property type="molecule type" value="Genomic_DNA"/>
</dbReference>
<keyword evidence="1" id="KW-0472">Membrane</keyword>
<gene>
    <name evidence="2" type="ORF">BK796_20195</name>
</gene>
<protein>
    <recommendedName>
        <fullName evidence="4">DUF2946 domain-containing protein</fullName>
    </recommendedName>
</protein>
<dbReference type="Proteomes" id="UP000219642">
    <property type="component" value="Unassembled WGS sequence"/>
</dbReference>
<evidence type="ECO:0000313" key="3">
    <source>
        <dbReference type="Proteomes" id="UP000219642"/>
    </source>
</evidence>
<evidence type="ECO:0000313" key="2">
    <source>
        <dbReference type="EMBL" id="PDO83300.1"/>
    </source>
</evidence>
<feature type="transmembrane region" description="Helical" evidence="1">
    <location>
        <begin position="134"/>
        <end position="156"/>
    </location>
</feature>
<comment type="caution">
    <text evidence="2">The sequence shown here is derived from an EMBL/GenBank/DDBJ whole genome shotgun (WGS) entry which is preliminary data.</text>
</comment>
<keyword evidence="3" id="KW-1185">Reference proteome</keyword>
<proteinExistence type="predicted"/>
<evidence type="ECO:0000256" key="1">
    <source>
        <dbReference type="SAM" id="Phobius"/>
    </source>
</evidence>
<reference evidence="2 3" key="1">
    <citation type="submission" date="2017-06" db="EMBL/GenBank/DDBJ databases">
        <title>Draft genome sequence of nitrogen-fixing Kosakonia pseudosacchari strain NN143 isolated from sugarcane roots.</title>
        <authorList>
            <person name="Li Y."/>
            <person name="Li S."/>
            <person name="Lin L."/>
            <person name="Wu X."/>
            <person name="Yang L."/>
            <person name="Li Y."/>
            <person name="An Q."/>
        </authorList>
    </citation>
    <scope>NUCLEOTIDE SEQUENCE [LARGE SCALE GENOMIC DNA]</scope>
    <source>
        <strain evidence="2 3">NN143</strain>
    </source>
</reference>
<organism evidence="2 3">
    <name type="scientific">Kosakonia pseudosacchari</name>
    <dbReference type="NCBI Taxonomy" id="1646340"/>
    <lineage>
        <taxon>Bacteria</taxon>
        <taxon>Pseudomonadati</taxon>
        <taxon>Pseudomonadota</taxon>
        <taxon>Gammaproteobacteria</taxon>
        <taxon>Enterobacterales</taxon>
        <taxon>Enterobacteriaceae</taxon>
        <taxon>Kosakonia</taxon>
    </lineage>
</organism>
<accession>A0ABX4IJB4</accession>
<sequence>MVRNVFHQYAAQRAAAGLALFAILLILVAPLISVSLQQDPMSAMPGMHHEMSMPVHAHHDAASPPNEMSMPMHAHHDAVSPPNEMSMPVHAHLDVTSPPNEMSMPMHAHHDVESQPMSHHQSSPQSMPLDHAEACGYCVLLAHVPGLIFLVILLLLGRVLRIRVAAARQPVEHWHFFPWLCPDTRAPPRVCFS</sequence>
<evidence type="ECO:0008006" key="4">
    <source>
        <dbReference type="Google" id="ProtNLM"/>
    </source>
</evidence>
<dbReference type="InterPro" id="IPR021333">
    <property type="entry name" value="DUF2946"/>
</dbReference>
<dbReference type="RefSeq" id="WP_097401788.1">
    <property type="nucleotide sequence ID" value="NZ_CP158850.1"/>
</dbReference>
<keyword evidence="1" id="KW-0812">Transmembrane</keyword>
<dbReference type="Pfam" id="PF11162">
    <property type="entry name" value="DUF2946"/>
    <property type="match status" value="1"/>
</dbReference>